<reference evidence="7" key="1">
    <citation type="submission" date="2021-09" db="EMBL/GenBank/DDBJ databases">
        <authorList>
            <person name="Martin H S."/>
        </authorList>
    </citation>
    <scope>NUCLEOTIDE SEQUENCE</scope>
</reference>
<evidence type="ECO:0000256" key="6">
    <source>
        <dbReference type="SAM" id="Phobius"/>
    </source>
</evidence>
<evidence type="ECO:0000256" key="2">
    <source>
        <dbReference type="ARBA" id="ARBA00022448"/>
    </source>
</evidence>
<dbReference type="PANTHER" id="PTHR23506:SF4">
    <property type="entry name" value="PORTABELLA"/>
    <property type="match status" value="1"/>
</dbReference>
<feature type="transmembrane region" description="Helical" evidence="6">
    <location>
        <begin position="334"/>
        <end position="352"/>
    </location>
</feature>
<feature type="transmembrane region" description="Helical" evidence="6">
    <location>
        <begin position="210"/>
        <end position="229"/>
    </location>
</feature>
<feature type="transmembrane region" description="Helical" evidence="6">
    <location>
        <begin position="303"/>
        <end position="327"/>
    </location>
</feature>
<feature type="transmembrane region" description="Helical" evidence="6">
    <location>
        <begin position="364"/>
        <end position="382"/>
    </location>
</feature>
<dbReference type="InterPro" id="IPR011701">
    <property type="entry name" value="MFS"/>
</dbReference>
<evidence type="ECO:0000256" key="3">
    <source>
        <dbReference type="ARBA" id="ARBA00022692"/>
    </source>
</evidence>
<evidence type="ECO:0000313" key="7">
    <source>
        <dbReference type="EMBL" id="CAG9568485.1"/>
    </source>
</evidence>
<dbReference type="InterPro" id="IPR036259">
    <property type="entry name" value="MFS_trans_sf"/>
</dbReference>
<dbReference type="GO" id="GO:0043195">
    <property type="term" value="C:terminal bouton"/>
    <property type="evidence" value="ECO:0007669"/>
    <property type="project" value="TreeGrafter"/>
</dbReference>
<dbReference type="Proteomes" id="UP000789524">
    <property type="component" value="Unassembled WGS sequence"/>
</dbReference>
<dbReference type="PANTHER" id="PTHR23506">
    <property type="entry name" value="GH10249P"/>
    <property type="match status" value="1"/>
</dbReference>
<keyword evidence="4 6" id="KW-1133">Transmembrane helix</keyword>
<dbReference type="GO" id="GO:0005335">
    <property type="term" value="F:serotonin:sodium:chloride symporter activity"/>
    <property type="evidence" value="ECO:0007669"/>
    <property type="project" value="TreeGrafter"/>
</dbReference>
<accession>A0A8J2VTE6</accession>
<name>A0A8J2VTE6_9NEOP</name>
<evidence type="ECO:0000256" key="5">
    <source>
        <dbReference type="ARBA" id="ARBA00023136"/>
    </source>
</evidence>
<dbReference type="GO" id="GO:0030672">
    <property type="term" value="C:synaptic vesicle membrane"/>
    <property type="evidence" value="ECO:0007669"/>
    <property type="project" value="TreeGrafter"/>
</dbReference>
<feature type="transmembrane region" description="Helical" evidence="6">
    <location>
        <begin position="394"/>
        <end position="417"/>
    </location>
</feature>
<keyword evidence="8" id="KW-1185">Reference proteome</keyword>
<comment type="caution">
    <text evidence="7">The sequence shown here is derived from an EMBL/GenBank/DDBJ whole genome shotgun (WGS) entry which is preliminary data.</text>
</comment>
<evidence type="ECO:0000256" key="4">
    <source>
        <dbReference type="ARBA" id="ARBA00022989"/>
    </source>
</evidence>
<keyword evidence="5 6" id="KW-0472">Membrane</keyword>
<evidence type="ECO:0000256" key="1">
    <source>
        <dbReference type="ARBA" id="ARBA00004141"/>
    </source>
</evidence>
<sequence>MIQSGFKLAPSRMLGQTSSGAITFALVYLTFFLDNVLLTVLVPIIPDWVRGESLELWSHHETPLVKLLNSTVRQVTDQGKLVGTSQAIVGAVLGSKAAAQLATAPAAAALVMNKGPTTCLRLATSILTISALIFGVCAGNTTTGAVCAGLGRATQGAGASLAGVGGLTLVARCLSDAHGALAALLGAVALGVLVGYPFGGAAYKLWSPAAPFQLIAFVLLINLALQFIYLNKDEYVMIPCVCSAPCVCPSPGNSSSISCMCVEARSGSTGWCAGAVLLTTSVMAALEPCLPLWIMDRFHPQRWALGAVFIPDSAGYLLASVSGGWWVSVGVERVAVSAVASVGLAALVLPHAPSVSWLSLPQLLSGLGLGAADAALVPCLLARAPPAVLAARAALLQAASSAAYAIGPVVGGLFSWVAGFESAMMVLGAANLIYAVLLYRMLRKYPISTQWGACESSEETDLEGEEMTPLKTVIPAR</sequence>
<gene>
    <name evidence="7" type="ORF">DCHRY22_LOCUS8362</name>
</gene>
<evidence type="ECO:0000313" key="8">
    <source>
        <dbReference type="Proteomes" id="UP000789524"/>
    </source>
</evidence>
<dbReference type="Gene3D" id="1.20.1250.20">
    <property type="entry name" value="MFS general substrate transporter like domains"/>
    <property type="match status" value="2"/>
</dbReference>
<feature type="transmembrane region" description="Helical" evidence="6">
    <location>
        <begin position="21"/>
        <end position="45"/>
    </location>
</feature>
<dbReference type="SUPFAM" id="SSF103473">
    <property type="entry name" value="MFS general substrate transporter"/>
    <property type="match status" value="1"/>
</dbReference>
<dbReference type="Pfam" id="PF07690">
    <property type="entry name" value="MFS_1"/>
    <property type="match status" value="1"/>
</dbReference>
<organism evidence="7 8">
    <name type="scientific">Danaus chrysippus</name>
    <name type="common">African queen</name>
    <dbReference type="NCBI Taxonomy" id="151541"/>
    <lineage>
        <taxon>Eukaryota</taxon>
        <taxon>Metazoa</taxon>
        <taxon>Ecdysozoa</taxon>
        <taxon>Arthropoda</taxon>
        <taxon>Hexapoda</taxon>
        <taxon>Insecta</taxon>
        <taxon>Pterygota</taxon>
        <taxon>Neoptera</taxon>
        <taxon>Endopterygota</taxon>
        <taxon>Lepidoptera</taxon>
        <taxon>Glossata</taxon>
        <taxon>Ditrysia</taxon>
        <taxon>Papilionoidea</taxon>
        <taxon>Nymphalidae</taxon>
        <taxon>Danainae</taxon>
        <taxon>Danaini</taxon>
        <taxon>Danaina</taxon>
        <taxon>Danaus</taxon>
        <taxon>Anosia</taxon>
    </lineage>
</organism>
<dbReference type="OrthoDB" id="5086884at2759"/>
<dbReference type="InterPro" id="IPR050930">
    <property type="entry name" value="MFS_Vesicular_Transporter"/>
</dbReference>
<comment type="subcellular location">
    <subcellularLocation>
        <location evidence="1">Membrane</location>
        <topology evidence="1">Multi-pass membrane protein</topology>
    </subcellularLocation>
</comment>
<proteinExistence type="predicted"/>
<feature type="transmembrane region" description="Helical" evidence="6">
    <location>
        <begin position="423"/>
        <end position="442"/>
    </location>
</feature>
<protein>
    <submittedName>
        <fullName evidence="7">(African queen) hypothetical protein</fullName>
    </submittedName>
</protein>
<keyword evidence="3 6" id="KW-0812">Transmembrane</keyword>
<dbReference type="GO" id="GO:0015842">
    <property type="term" value="P:aminergic neurotransmitter loading into synaptic vesicle"/>
    <property type="evidence" value="ECO:0007669"/>
    <property type="project" value="TreeGrafter"/>
</dbReference>
<dbReference type="AlphaFoldDB" id="A0A8J2VTE6"/>
<keyword evidence="2" id="KW-0813">Transport</keyword>
<dbReference type="EMBL" id="CAKASE010000061">
    <property type="protein sequence ID" value="CAG9568485.1"/>
    <property type="molecule type" value="Genomic_DNA"/>
</dbReference>
<feature type="transmembrane region" description="Helical" evidence="6">
    <location>
        <begin position="177"/>
        <end position="198"/>
    </location>
</feature>